<gene>
    <name evidence="2" type="ORF">FRUB_00412</name>
</gene>
<organism evidence="2 3">
    <name type="scientific">Fimbriiglobus ruber</name>
    <dbReference type="NCBI Taxonomy" id="1908690"/>
    <lineage>
        <taxon>Bacteria</taxon>
        <taxon>Pseudomonadati</taxon>
        <taxon>Planctomycetota</taxon>
        <taxon>Planctomycetia</taxon>
        <taxon>Gemmatales</taxon>
        <taxon>Gemmataceae</taxon>
        <taxon>Fimbriiglobus</taxon>
    </lineage>
</organism>
<protein>
    <submittedName>
        <fullName evidence="2">Uncharacterized protein</fullName>
    </submittedName>
</protein>
<evidence type="ECO:0000256" key="1">
    <source>
        <dbReference type="SAM" id="MobiDB-lite"/>
    </source>
</evidence>
<comment type="caution">
    <text evidence="2">The sequence shown here is derived from an EMBL/GenBank/DDBJ whole genome shotgun (WGS) entry which is preliminary data.</text>
</comment>
<name>A0A225E0I4_9BACT</name>
<reference evidence="3" key="1">
    <citation type="submission" date="2017-06" db="EMBL/GenBank/DDBJ databases">
        <title>Genome analysis of Fimbriiglobus ruber SP5, the first member of the order Planctomycetales with confirmed chitinolytic capability.</title>
        <authorList>
            <person name="Ravin N.V."/>
            <person name="Rakitin A.L."/>
            <person name="Ivanova A.A."/>
            <person name="Beletsky A.V."/>
            <person name="Kulichevskaya I.S."/>
            <person name="Mardanov A.V."/>
            <person name="Dedysh S.N."/>
        </authorList>
    </citation>
    <scope>NUCLEOTIDE SEQUENCE [LARGE SCALE GENOMIC DNA]</scope>
    <source>
        <strain evidence="3">SP5</strain>
    </source>
</reference>
<dbReference type="Proteomes" id="UP000214646">
    <property type="component" value="Unassembled WGS sequence"/>
</dbReference>
<feature type="compositionally biased region" description="Gly residues" evidence="1">
    <location>
        <begin position="1"/>
        <end position="11"/>
    </location>
</feature>
<keyword evidence="3" id="KW-1185">Reference proteome</keyword>
<evidence type="ECO:0000313" key="3">
    <source>
        <dbReference type="Proteomes" id="UP000214646"/>
    </source>
</evidence>
<accession>A0A225E0I4</accession>
<sequence>MNRFGESGGLGRSDVHGPRSGSSPGNRPPATPRHSRIPELSSPNAFHGLDGERAQPRPPARVWGPIGSVGRVVTASTRPRAL</sequence>
<dbReference type="AlphaFoldDB" id="A0A225E0I4"/>
<dbReference type="EMBL" id="NIDE01000001">
    <property type="protein sequence ID" value="OWK46713.1"/>
    <property type="molecule type" value="Genomic_DNA"/>
</dbReference>
<evidence type="ECO:0000313" key="2">
    <source>
        <dbReference type="EMBL" id="OWK46713.1"/>
    </source>
</evidence>
<proteinExistence type="predicted"/>
<feature type="region of interest" description="Disordered" evidence="1">
    <location>
        <begin position="1"/>
        <end position="82"/>
    </location>
</feature>